<dbReference type="AlphaFoldDB" id="J3L0L5"/>
<dbReference type="PANTHER" id="PTHR33115:SF74">
    <property type="entry name" value="OS01G0524100 PROTEIN"/>
    <property type="match status" value="1"/>
</dbReference>
<dbReference type="Gene3D" id="1.25.10.10">
    <property type="entry name" value="Leucine-rich Repeat Variant"/>
    <property type="match status" value="1"/>
</dbReference>
<dbReference type="Gramene" id="OB01G27710.1">
    <property type="protein sequence ID" value="OB01G27710.1"/>
    <property type="gene ID" value="OB01G27710"/>
</dbReference>
<accession>J3L0L5</accession>
<reference evidence="1" key="2">
    <citation type="submission" date="2013-04" db="UniProtKB">
        <authorList>
            <consortium name="EnsemblPlants"/>
        </authorList>
    </citation>
    <scope>IDENTIFICATION</scope>
</reference>
<evidence type="ECO:0000313" key="1">
    <source>
        <dbReference type="EnsemblPlants" id="OB01G27710.1"/>
    </source>
</evidence>
<protein>
    <submittedName>
        <fullName evidence="1">Uncharacterized protein</fullName>
    </submittedName>
</protein>
<dbReference type="PANTHER" id="PTHR33115">
    <property type="entry name" value="ARM REPEAT SUPERFAMILY PROTEIN"/>
    <property type="match status" value="1"/>
</dbReference>
<reference evidence="1" key="1">
    <citation type="journal article" date="2013" name="Nat. Commun.">
        <title>Whole-genome sequencing of Oryza brachyantha reveals mechanisms underlying Oryza genome evolution.</title>
        <authorList>
            <person name="Chen J."/>
            <person name="Huang Q."/>
            <person name="Gao D."/>
            <person name="Wang J."/>
            <person name="Lang Y."/>
            <person name="Liu T."/>
            <person name="Li B."/>
            <person name="Bai Z."/>
            <person name="Luis Goicoechea J."/>
            <person name="Liang C."/>
            <person name="Chen C."/>
            <person name="Zhang W."/>
            <person name="Sun S."/>
            <person name="Liao Y."/>
            <person name="Zhang X."/>
            <person name="Yang L."/>
            <person name="Song C."/>
            <person name="Wang M."/>
            <person name="Shi J."/>
            <person name="Liu G."/>
            <person name="Liu J."/>
            <person name="Zhou H."/>
            <person name="Zhou W."/>
            <person name="Yu Q."/>
            <person name="An N."/>
            <person name="Chen Y."/>
            <person name="Cai Q."/>
            <person name="Wang B."/>
            <person name="Liu B."/>
            <person name="Min J."/>
            <person name="Huang Y."/>
            <person name="Wu H."/>
            <person name="Li Z."/>
            <person name="Zhang Y."/>
            <person name="Yin Y."/>
            <person name="Song W."/>
            <person name="Jiang J."/>
            <person name="Jackson S.A."/>
            <person name="Wing R.A."/>
            <person name="Wang J."/>
            <person name="Chen M."/>
        </authorList>
    </citation>
    <scope>NUCLEOTIDE SEQUENCE [LARGE SCALE GENOMIC DNA]</scope>
    <source>
        <strain evidence="1">cv. IRGC 101232</strain>
    </source>
</reference>
<sequence length="532" mass="59341">MVSSLITVKTTTMVSGISLQHFGDVSMELTWFGVKIMNKIMGNPDNCKKVADADGQVVAGIVGLTAVSDERSSISSSTGMEEIILEAVQVLHKLASIARDSGRVLRSQVSDNLYVLRNIRKILEHPRSKTELLVEAIGVLACLALDETWREEIESSPRIIRNLVSFLVPRSTLVSEISADRTQLARPTAEALVILAVYSENIASRILEELKRTEDMQKLVDMVSSDSAELKTMVAKLLGILYANSNIEHAHREKIRTTLPALLKAIKSEVEKLEAPVSAGEHVRKFEERRTKQGALLESSLSVQICTSIGARDFDAATRSANLTVHMVMQKFKKILDLYKSPAIEFPGIRRVTIELIVLMIQSSSQYMEVFFQYEMDKAVKEVAETEERLEMFKMFYCGVGVAKQSDSIYSLVSRPSSLTDGFPVVNKAMKLLDSREDKYCGTIVLSLGASKVDLSHIQYGLVSGLQLLGLISGEKIDRTKPRQNQVNQSRTDRSNRRTRKDLIENYYYFKPKEVKAIIELSPSINQAGDQT</sequence>
<dbReference type="EnsemblPlants" id="OB01G27710.1">
    <property type="protein sequence ID" value="OB01G27710.1"/>
    <property type="gene ID" value="OB01G27710"/>
</dbReference>
<dbReference type="STRING" id="4533.J3L0L5"/>
<dbReference type="InterPro" id="IPR016024">
    <property type="entry name" value="ARM-type_fold"/>
</dbReference>
<dbReference type="eggNOG" id="ENOG502QRQI">
    <property type="taxonomic scope" value="Eukaryota"/>
</dbReference>
<dbReference type="SUPFAM" id="SSF48371">
    <property type="entry name" value="ARM repeat"/>
    <property type="match status" value="1"/>
</dbReference>
<name>J3L0L5_ORYBR</name>
<dbReference type="InterPro" id="IPR011989">
    <property type="entry name" value="ARM-like"/>
</dbReference>
<dbReference type="Proteomes" id="UP000006038">
    <property type="component" value="Chromosome 1"/>
</dbReference>
<evidence type="ECO:0000313" key="2">
    <source>
        <dbReference type="Proteomes" id="UP000006038"/>
    </source>
</evidence>
<dbReference type="HOGENOM" id="CLU_512299_0_0_1"/>
<organism evidence="1">
    <name type="scientific">Oryza brachyantha</name>
    <name type="common">malo sina</name>
    <dbReference type="NCBI Taxonomy" id="4533"/>
    <lineage>
        <taxon>Eukaryota</taxon>
        <taxon>Viridiplantae</taxon>
        <taxon>Streptophyta</taxon>
        <taxon>Embryophyta</taxon>
        <taxon>Tracheophyta</taxon>
        <taxon>Spermatophyta</taxon>
        <taxon>Magnoliopsida</taxon>
        <taxon>Liliopsida</taxon>
        <taxon>Poales</taxon>
        <taxon>Poaceae</taxon>
        <taxon>BOP clade</taxon>
        <taxon>Oryzoideae</taxon>
        <taxon>Oryzeae</taxon>
        <taxon>Oryzinae</taxon>
        <taxon>Oryza</taxon>
    </lineage>
</organism>
<proteinExistence type="predicted"/>
<keyword evidence="2" id="KW-1185">Reference proteome</keyword>